<dbReference type="EMBL" id="JBJGBS010000025">
    <property type="protein sequence ID" value="MFO3704952.1"/>
    <property type="molecule type" value="Genomic_DNA"/>
</dbReference>
<gene>
    <name evidence="1" type="ORF">ACI6Q5_08155</name>
    <name evidence="2" type="ORF">XcodCFBP4690_10085</name>
</gene>
<dbReference type="Gene3D" id="3.40.50.2000">
    <property type="entry name" value="Glycogen Phosphorylase B"/>
    <property type="match status" value="1"/>
</dbReference>
<dbReference type="RefSeq" id="WP_104540821.1">
    <property type="nucleotide sequence ID" value="NZ_JBJGBS010000025.1"/>
</dbReference>
<name>A0A2S7CRV9_9XANT</name>
<evidence type="ECO:0000313" key="3">
    <source>
        <dbReference type="Proteomes" id="UP000237872"/>
    </source>
</evidence>
<dbReference type="EMBL" id="MDEC01000011">
    <property type="protein sequence ID" value="PPU64229.1"/>
    <property type="molecule type" value="Genomic_DNA"/>
</dbReference>
<reference evidence="1 4" key="2">
    <citation type="submission" date="2024-11" db="EMBL/GenBank/DDBJ databases">
        <title>Genome sequencing of Xanthomonas codiaei.</title>
        <authorList>
            <person name="Studholme D.J."/>
        </authorList>
    </citation>
    <scope>NUCLEOTIDE SEQUENCE [LARGE SCALE GENOMIC DNA]</scope>
    <source>
        <strain evidence="1 4">NCPPB 4350</strain>
    </source>
</reference>
<keyword evidence="4" id="KW-1185">Reference proteome</keyword>
<sequence>MKIVWATPYCEASAIARYSQAVIVELRARGHHVAVYRTEVGAESELPPRDVVGVLEPGSREERDWLAQCDLVFGNVGDYFAYHGRLIELASIRPYVAVLHDWCVLSLFLGWLQATERVNEATAIISRMYGREAGEQYANAKPENLYESAVRQFPLTEWVSGNTLGCVIHSRFYGDRVRAASPGPVHKLSLAYPVEPIQRTPVHVDDRQRLAVRTFGMVNRNKRVDWVIRALASDTVLARVADYRVLGHCPDDERERLEAICREVGFNGLVLEGRVTQERLREGLAEADVVTCLRDPALEGASASAIEGMQSGAPVIVSNAGFYAELPDEMVLKIPATSEGTALRDQLRFVHENRHAAREIASRAGQWAANEFSARRYVDDLEQIVPDYIEAEPYIRTAQVLGRQLGRMNLSGDSNAVQSLSRTLNAMFSL</sequence>
<comment type="caution">
    <text evidence="2">The sequence shown here is derived from an EMBL/GenBank/DDBJ whole genome shotgun (WGS) entry which is preliminary data.</text>
</comment>
<dbReference type="EC" id="2.4.-.-" evidence="1"/>
<keyword evidence="1" id="KW-0328">Glycosyltransferase</keyword>
<keyword evidence="2" id="KW-0808">Transferase</keyword>
<evidence type="ECO:0000313" key="4">
    <source>
        <dbReference type="Proteomes" id="UP001637990"/>
    </source>
</evidence>
<dbReference type="Proteomes" id="UP001637990">
    <property type="component" value="Unassembled WGS sequence"/>
</dbReference>
<dbReference type="Proteomes" id="UP000237872">
    <property type="component" value="Unassembled WGS sequence"/>
</dbReference>
<reference evidence="2 3" key="1">
    <citation type="submission" date="2016-08" db="EMBL/GenBank/DDBJ databases">
        <authorList>
            <person name="Seilhamer J.J."/>
        </authorList>
    </citation>
    <scope>NUCLEOTIDE SEQUENCE [LARGE SCALE GENOMIC DNA]</scope>
    <source>
        <strain evidence="2 3">CFBP4690</strain>
    </source>
</reference>
<dbReference type="PANTHER" id="PTHR12526">
    <property type="entry name" value="GLYCOSYLTRANSFERASE"/>
    <property type="match status" value="1"/>
</dbReference>
<evidence type="ECO:0000313" key="1">
    <source>
        <dbReference type="EMBL" id="MFO3704952.1"/>
    </source>
</evidence>
<evidence type="ECO:0000313" key="2">
    <source>
        <dbReference type="EMBL" id="PPU64229.1"/>
    </source>
</evidence>
<proteinExistence type="predicted"/>
<dbReference type="Pfam" id="PF13692">
    <property type="entry name" value="Glyco_trans_1_4"/>
    <property type="match status" value="1"/>
</dbReference>
<protein>
    <submittedName>
        <fullName evidence="1">Glycosyltransferase</fullName>
        <ecNumber evidence="1">2.4.-.-</ecNumber>
    </submittedName>
    <submittedName>
        <fullName evidence="2">Glyscosyl transferase</fullName>
    </submittedName>
</protein>
<dbReference type="AlphaFoldDB" id="A0A2S7CRV9"/>
<organism evidence="2 3">
    <name type="scientific">Xanthomonas codiaei</name>
    <dbReference type="NCBI Taxonomy" id="56463"/>
    <lineage>
        <taxon>Bacteria</taxon>
        <taxon>Pseudomonadati</taxon>
        <taxon>Pseudomonadota</taxon>
        <taxon>Gammaproteobacteria</taxon>
        <taxon>Lysobacterales</taxon>
        <taxon>Lysobacteraceae</taxon>
        <taxon>Xanthomonas</taxon>
    </lineage>
</organism>
<dbReference type="OrthoDB" id="5172124at2"/>
<dbReference type="PANTHER" id="PTHR12526:SF636">
    <property type="entry name" value="BLL3647 PROTEIN"/>
    <property type="match status" value="1"/>
</dbReference>
<dbReference type="GO" id="GO:0016757">
    <property type="term" value="F:glycosyltransferase activity"/>
    <property type="evidence" value="ECO:0007669"/>
    <property type="project" value="UniProtKB-KW"/>
</dbReference>
<dbReference type="SUPFAM" id="SSF53756">
    <property type="entry name" value="UDP-Glycosyltransferase/glycogen phosphorylase"/>
    <property type="match status" value="1"/>
</dbReference>
<accession>A0A2S7CRV9</accession>